<dbReference type="AlphaFoldDB" id="A0AA85BW73"/>
<evidence type="ECO:0000256" key="1">
    <source>
        <dbReference type="ARBA" id="ARBA00001954"/>
    </source>
</evidence>
<evidence type="ECO:0000256" key="12">
    <source>
        <dbReference type="SAM" id="MobiDB-lite"/>
    </source>
</evidence>
<comment type="subcellular location">
    <subcellularLocation>
        <location evidence="2">Nucleus</location>
    </subcellularLocation>
</comment>
<evidence type="ECO:0000256" key="8">
    <source>
        <dbReference type="ARBA" id="ARBA00023015"/>
    </source>
</evidence>
<dbReference type="Gene3D" id="1.20.1280.270">
    <property type="match status" value="1"/>
</dbReference>
<keyword evidence="8" id="KW-0805">Transcription regulation</keyword>
<dbReference type="SMART" id="SM00558">
    <property type="entry name" value="JmjC"/>
    <property type="match status" value="1"/>
</dbReference>
<evidence type="ECO:0000313" key="14">
    <source>
        <dbReference type="Proteomes" id="UP000050791"/>
    </source>
</evidence>
<dbReference type="Pfam" id="PF02373">
    <property type="entry name" value="JmjC"/>
    <property type="match status" value="1"/>
</dbReference>
<feature type="domain" description="JmjC" evidence="13">
    <location>
        <begin position="176"/>
        <end position="340"/>
    </location>
</feature>
<dbReference type="PANTHER" id="PTHR12480:SF32">
    <property type="entry name" value="BIFUNCTIONAL ARGININE DEMETHYLASE AND LYSYL-HYDROXYLASE JMJD6"/>
    <property type="match status" value="1"/>
</dbReference>
<dbReference type="GO" id="GO:0005737">
    <property type="term" value="C:cytoplasm"/>
    <property type="evidence" value="ECO:0007669"/>
    <property type="project" value="TreeGrafter"/>
</dbReference>
<dbReference type="InterPro" id="IPR003347">
    <property type="entry name" value="JmjC_dom"/>
</dbReference>
<evidence type="ECO:0000256" key="4">
    <source>
        <dbReference type="ARBA" id="ARBA00022853"/>
    </source>
</evidence>
<evidence type="ECO:0000256" key="9">
    <source>
        <dbReference type="ARBA" id="ARBA00023163"/>
    </source>
</evidence>
<dbReference type="SUPFAM" id="SSF51197">
    <property type="entry name" value="Clavaminate synthase-like"/>
    <property type="match status" value="1"/>
</dbReference>
<dbReference type="Gene3D" id="2.60.120.650">
    <property type="entry name" value="Cupin"/>
    <property type="match status" value="1"/>
</dbReference>
<protein>
    <recommendedName>
        <fullName evidence="13">JmjC domain-containing protein</fullName>
    </recommendedName>
</protein>
<dbReference type="GO" id="GO:0033749">
    <property type="term" value="F:histone H4R3 demethylase activity"/>
    <property type="evidence" value="ECO:0007669"/>
    <property type="project" value="TreeGrafter"/>
</dbReference>
<keyword evidence="10" id="KW-0539">Nucleus</keyword>
<dbReference type="GO" id="GO:0106140">
    <property type="term" value="F:P-TEFb complex binding"/>
    <property type="evidence" value="ECO:0007669"/>
    <property type="project" value="TreeGrafter"/>
</dbReference>
<evidence type="ECO:0000256" key="10">
    <source>
        <dbReference type="ARBA" id="ARBA00023242"/>
    </source>
</evidence>
<dbReference type="GO" id="GO:0046872">
    <property type="term" value="F:metal ion binding"/>
    <property type="evidence" value="ECO:0007669"/>
    <property type="project" value="UniProtKB-KW"/>
</dbReference>
<keyword evidence="5" id="KW-0223">Dioxygenase</keyword>
<evidence type="ECO:0000256" key="5">
    <source>
        <dbReference type="ARBA" id="ARBA00022964"/>
    </source>
</evidence>
<feature type="region of interest" description="Disordered" evidence="12">
    <location>
        <begin position="372"/>
        <end position="429"/>
    </location>
</feature>
<sequence length="429" mass="49323">MPQYLVRSYKARLLNPVRVYCSCAASGFGTIMSSKRSKYERRIRSAKLKARSELGDSPHSWYSCRYADNFNLSLTTVHDCCPRIDACKVAYEEFVAEYEHPYQPVVIYNAQTDWKADGNWTLKLLDKNYHNERFKCGEDDKGCSVKLKMKYFIRYMKENEDDSPLYIFDANYGEHSRRKKLLDDYMICRYFKEDLFSLGGEKTRPPYRWFVMGPPRSGTGIHIDPLGTSAWNALVKGYKRWCLFPPRTPKELVKPKPSDGGKNRNEAISWFVYVYPRTQASDWPTEYAPLEILQCPGETVFVPGGWWHVVLNLTNTIAVTQNFCSSTNFPIVWHKTARKRPKFAKRWLAALRINRPDLAKIADNINLSEHFPDVPSSSSSSCSSSSSSRSSSYCSTCTSTDQSPAKMRQSNTRSGLHSVSRSPTPKRRR</sequence>
<dbReference type="InterPro" id="IPR050910">
    <property type="entry name" value="JMJD6_ArgDemeth/LysHydrox"/>
</dbReference>
<evidence type="ECO:0000256" key="7">
    <source>
        <dbReference type="ARBA" id="ARBA00023004"/>
    </source>
</evidence>
<keyword evidence="4" id="KW-0156">Chromatin regulator</keyword>
<comment type="similarity">
    <text evidence="11">Belongs to the JMJD6 family.</text>
</comment>
<keyword evidence="7" id="KW-0408">Iron</keyword>
<proteinExistence type="inferred from homology"/>
<reference evidence="15" key="1">
    <citation type="submission" date="2023-11" db="UniProtKB">
        <authorList>
            <consortium name="WormBaseParasite"/>
        </authorList>
    </citation>
    <scope>IDENTIFICATION</scope>
</reference>
<evidence type="ECO:0000256" key="2">
    <source>
        <dbReference type="ARBA" id="ARBA00004123"/>
    </source>
</evidence>
<feature type="compositionally biased region" description="Low complexity" evidence="12">
    <location>
        <begin position="376"/>
        <end position="400"/>
    </location>
</feature>
<keyword evidence="6" id="KW-0560">Oxidoreductase</keyword>
<organism evidence="14 15">
    <name type="scientific">Schistosoma mattheei</name>
    <dbReference type="NCBI Taxonomy" id="31246"/>
    <lineage>
        <taxon>Eukaryota</taxon>
        <taxon>Metazoa</taxon>
        <taxon>Spiralia</taxon>
        <taxon>Lophotrochozoa</taxon>
        <taxon>Platyhelminthes</taxon>
        <taxon>Trematoda</taxon>
        <taxon>Digenea</taxon>
        <taxon>Strigeidida</taxon>
        <taxon>Schistosomatoidea</taxon>
        <taxon>Schistosomatidae</taxon>
        <taxon>Schistosoma</taxon>
    </lineage>
</organism>
<dbReference type="PANTHER" id="PTHR12480">
    <property type="entry name" value="ARGININE DEMETHYLASE AND LYSYL-HYDROXYLASE JMJD"/>
    <property type="match status" value="1"/>
</dbReference>
<feature type="compositionally biased region" description="Polar residues" evidence="12">
    <location>
        <begin position="408"/>
        <end position="423"/>
    </location>
</feature>
<dbReference type="Proteomes" id="UP000050791">
    <property type="component" value="Unassembled WGS sequence"/>
</dbReference>
<name>A0AA85BW73_9TREM</name>
<keyword evidence="9" id="KW-0804">Transcription</keyword>
<evidence type="ECO:0000259" key="13">
    <source>
        <dbReference type="PROSITE" id="PS51184"/>
    </source>
</evidence>
<dbReference type="PROSITE" id="PS51184">
    <property type="entry name" value="JMJC"/>
    <property type="match status" value="1"/>
</dbReference>
<dbReference type="WBParaSite" id="SMTH1_81880.1">
    <property type="protein sequence ID" value="SMTH1_81880.1"/>
    <property type="gene ID" value="SMTH1_81880"/>
</dbReference>
<dbReference type="GO" id="GO:0005634">
    <property type="term" value="C:nucleus"/>
    <property type="evidence" value="ECO:0007669"/>
    <property type="project" value="UniProtKB-SubCell"/>
</dbReference>
<accession>A0AA85BW73</accession>
<evidence type="ECO:0000256" key="11">
    <source>
        <dbReference type="ARBA" id="ARBA00038068"/>
    </source>
</evidence>
<evidence type="ECO:0000256" key="3">
    <source>
        <dbReference type="ARBA" id="ARBA00022723"/>
    </source>
</evidence>
<dbReference type="GO" id="GO:0006909">
    <property type="term" value="P:phagocytosis"/>
    <property type="evidence" value="ECO:0007669"/>
    <property type="project" value="TreeGrafter"/>
</dbReference>
<keyword evidence="3" id="KW-0479">Metal-binding</keyword>
<evidence type="ECO:0000313" key="15">
    <source>
        <dbReference type="WBParaSite" id="SMTH1_81880.1"/>
    </source>
</evidence>
<evidence type="ECO:0000256" key="6">
    <source>
        <dbReference type="ARBA" id="ARBA00023002"/>
    </source>
</evidence>
<comment type="cofactor">
    <cofactor evidence="1">
        <name>Fe(2+)</name>
        <dbReference type="ChEBI" id="CHEBI:29033"/>
    </cofactor>
</comment>